<evidence type="ECO:0000256" key="16">
    <source>
        <dbReference type="PROSITE-ProRule" id="PRU00502"/>
    </source>
</evidence>
<dbReference type="CDD" id="cd02674">
    <property type="entry name" value="Peptidase_C19R"/>
    <property type="match status" value="1"/>
</dbReference>
<feature type="compositionally biased region" description="Acidic residues" evidence="18">
    <location>
        <begin position="351"/>
        <end position="362"/>
    </location>
</feature>
<dbReference type="GO" id="GO:0008270">
    <property type="term" value="F:zinc ion binding"/>
    <property type="evidence" value="ECO:0007669"/>
    <property type="project" value="UniProtKB-KW"/>
</dbReference>
<accession>Q4SQG4</accession>
<keyword evidence="5" id="KW-0963">Cytoplasm</keyword>
<evidence type="ECO:0000256" key="17">
    <source>
        <dbReference type="RuleBase" id="RU366025"/>
    </source>
</evidence>
<dbReference type="InterPro" id="IPR001607">
    <property type="entry name" value="Znf_UBP"/>
</dbReference>
<dbReference type="PROSITE" id="PS50235">
    <property type="entry name" value="USP_3"/>
    <property type="match status" value="1"/>
</dbReference>
<dbReference type="EMBL" id="CAAE01014533">
    <property type="protein sequence ID" value="CAF97118.1"/>
    <property type="molecule type" value="Genomic_DNA"/>
</dbReference>
<reference evidence="22" key="1">
    <citation type="journal article" date="2004" name="Nature">
        <title>Genome duplication in the teleost fish Tetraodon nigroviridis reveals the early vertebrate proto-karyotype.</title>
        <authorList>
            <person name="Jaillon O."/>
            <person name="Aury J.-M."/>
            <person name="Brunet F."/>
            <person name="Petit J.-L."/>
            <person name="Stange-Thomann N."/>
            <person name="Mauceli E."/>
            <person name="Bouneau L."/>
            <person name="Fischer C."/>
            <person name="Ozouf-Costaz C."/>
            <person name="Bernot A."/>
            <person name="Nicaud S."/>
            <person name="Jaffe D."/>
            <person name="Fisher S."/>
            <person name="Lutfalla G."/>
            <person name="Dossat C."/>
            <person name="Segurens B."/>
            <person name="Dasilva C."/>
            <person name="Salanoubat M."/>
            <person name="Levy M."/>
            <person name="Boudet N."/>
            <person name="Castellano S."/>
            <person name="Anthouard V."/>
            <person name="Jubin C."/>
            <person name="Castelli V."/>
            <person name="Katinka M."/>
            <person name="Vacherie B."/>
            <person name="Biemont C."/>
            <person name="Skalli Z."/>
            <person name="Cattolico L."/>
            <person name="Poulain J."/>
            <person name="De Berardinis V."/>
            <person name="Cruaud C."/>
            <person name="Duprat S."/>
            <person name="Brottier P."/>
            <person name="Coutanceau J.-P."/>
            <person name="Gouzy J."/>
            <person name="Parra G."/>
            <person name="Lardier G."/>
            <person name="Chapple C."/>
            <person name="McKernan K.J."/>
            <person name="McEwan P."/>
            <person name="Bosak S."/>
            <person name="Kellis M."/>
            <person name="Volff J.-N."/>
            <person name="Guigo R."/>
            <person name="Zody M.C."/>
            <person name="Mesirov J."/>
            <person name="Lindblad-Toh K."/>
            <person name="Birren B."/>
            <person name="Nusbaum C."/>
            <person name="Kahn D."/>
            <person name="Robinson-Rechavi M."/>
            <person name="Laudet V."/>
            <person name="Schachter V."/>
            <person name="Quetier F."/>
            <person name="Saurin W."/>
            <person name="Scarpelli C."/>
            <person name="Wincker P."/>
            <person name="Lander E.S."/>
            <person name="Weissenbach J."/>
            <person name="Roest Crollius H."/>
        </authorList>
    </citation>
    <scope>NUCLEOTIDE SEQUENCE [LARGE SCALE GENOMIC DNA]</scope>
</reference>
<dbReference type="OrthoDB" id="73004at2759"/>
<dbReference type="MEROPS" id="C19.025"/>
<keyword evidence="11 17" id="KW-0833">Ubl conjugation pathway</keyword>
<dbReference type="FunFam" id="3.30.40.10:FF:000065">
    <property type="entry name" value="Ubiquitinyl hydrolase 1"/>
    <property type="match status" value="1"/>
</dbReference>
<name>Q4SQG4_TETNG</name>
<evidence type="ECO:0000259" key="20">
    <source>
        <dbReference type="PROSITE" id="PS50271"/>
    </source>
</evidence>
<dbReference type="SUPFAM" id="SSF57850">
    <property type="entry name" value="RING/U-box"/>
    <property type="match status" value="1"/>
</dbReference>
<dbReference type="InterPro" id="IPR035927">
    <property type="entry name" value="DUSP-like_sf"/>
</dbReference>
<keyword evidence="10 16" id="KW-0863">Zinc-finger</keyword>
<gene>
    <name evidence="22" type="ORF">GSTENG00014380001</name>
</gene>
<dbReference type="GO" id="GO:0004843">
    <property type="term" value="F:cysteine-type deubiquitinase activity"/>
    <property type="evidence" value="ECO:0007669"/>
    <property type="project" value="UniProtKB-UniRule"/>
</dbReference>
<dbReference type="Pfam" id="PF02148">
    <property type="entry name" value="zf-UBP"/>
    <property type="match status" value="1"/>
</dbReference>
<comment type="caution">
    <text evidence="22">The sequence shown here is derived from an EMBL/GenBank/DDBJ whole genome shotgun (WGS) entry which is preliminary data.</text>
</comment>
<protein>
    <recommendedName>
        <fullName evidence="17">Ubiquitin carboxyl-terminal hydrolase</fullName>
        <ecNumber evidence="17">3.4.19.12</ecNumber>
    </recommendedName>
</protein>
<proteinExistence type="inferred from homology"/>
<feature type="region of interest" description="Disordered" evidence="18">
    <location>
        <begin position="333"/>
        <end position="437"/>
    </location>
</feature>
<evidence type="ECO:0000256" key="18">
    <source>
        <dbReference type="SAM" id="MobiDB-lite"/>
    </source>
</evidence>
<dbReference type="SMART" id="SM00290">
    <property type="entry name" value="ZnF_UBP"/>
    <property type="match status" value="1"/>
</dbReference>
<dbReference type="PANTHER" id="PTHR21646">
    <property type="entry name" value="UBIQUITIN CARBOXYL-TERMINAL HYDROLASE"/>
    <property type="match status" value="1"/>
</dbReference>
<dbReference type="PROSITE" id="PS50271">
    <property type="entry name" value="ZF_UBP"/>
    <property type="match status" value="1"/>
</dbReference>
<dbReference type="InterPro" id="IPR038765">
    <property type="entry name" value="Papain-like_cys_pep_sf"/>
</dbReference>
<evidence type="ECO:0000256" key="8">
    <source>
        <dbReference type="ARBA" id="ARBA00022723"/>
    </source>
</evidence>
<dbReference type="InterPro" id="IPR018200">
    <property type="entry name" value="USP_CS"/>
</dbReference>
<keyword evidence="14" id="KW-0862">Zinc</keyword>
<evidence type="ECO:0000313" key="22">
    <source>
        <dbReference type="EMBL" id="CAF97118.1"/>
    </source>
</evidence>
<comment type="catalytic activity">
    <reaction evidence="1 17">
        <text>Thiol-dependent hydrolysis of ester, thioester, amide, peptide and isopeptide bonds formed by the C-terminal Gly of ubiquitin (a 76-residue protein attached to proteins as an intracellular targeting signal).</text>
        <dbReference type="EC" id="3.4.19.12"/>
    </reaction>
</comment>
<dbReference type="InterPro" id="IPR013083">
    <property type="entry name" value="Znf_RING/FYVE/PHD"/>
</dbReference>
<keyword evidence="8" id="KW-0479">Metal-binding</keyword>
<feature type="compositionally biased region" description="Low complexity" evidence="18">
    <location>
        <begin position="413"/>
        <end position="425"/>
    </location>
</feature>
<evidence type="ECO:0000256" key="2">
    <source>
        <dbReference type="ARBA" id="ARBA00004300"/>
    </source>
</evidence>
<feature type="region of interest" description="Disordered" evidence="18">
    <location>
        <begin position="254"/>
        <end position="301"/>
    </location>
</feature>
<evidence type="ECO:0000256" key="15">
    <source>
        <dbReference type="ARBA" id="ARBA00023212"/>
    </source>
</evidence>
<dbReference type="GO" id="GO:0048471">
    <property type="term" value="C:perinuclear region of cytoplasm"/>
    <property type="evidence" value="ECO:0007669"/>
    <property type="project" value="UniProtKB-SubCell"/>
</dbReference>
<keyword evidence="13 17" id="KW-0788">Thiol protease</keyword>
<keyword evidence="12 17" id="KW-0378">Hydrolase</keyword>
<evidence type="ECO:0000256" key="10">
    <source>
        <dbReference type="ARBA" id="ARBA00022771"/>
    </source>
</evidence>
<dbReference type="KEGG" id="tng:GSTEN00014380G001"/>
<dbReference type="InterPro" id="IPR001394">
    <property type="entry name" value="Peptidase_C19_UCH"/>
</dbReference>
<evidence type="ECO:0000256" key="7">
    <source>
        <dbReference type="ARBA" id="ARBA00022670"/>
    </source>
</evidence>
<keyword evidence="15" id="KW-0206">Cytoskeleton</keyword>
<feature type="domain" description="USP" evidence="19">
    <location>
        <begin position="149"/>
        <end position="693"/>
    </location>
</feature>
<dbReference type="PROSITE" id="PS51283">
    <property type="entry name" value="DUSP"/>
    <property type="match status" value="1"/>
</dbReference>
<dbReference type="Gene3D" id="3.30.2230.10">
    <property type="entry name" value="DUSP-like"/>
    <property type="match status" value="1"/>
</dbReference>
<dbReference type="AlphaFoldDB" id="Q4SQG4"/>
<dbReference type="GO" id="GO:0005813">
    <property type="term" value="C:centrosome"/>
    <property type="evidence" value="ECO:0007669"/>
    <property type="project" value="UniProtKB-SubCell"/>
</dbReference>
<evidence type="ECO:0000256" key="3">
    <source>
        <dbReference type="ARBA" id="ARBA00004556"/>
    </source>
</evidence>
<keyword evidence="9" id="KW-0677">Repeat</keyword>
<comment type="subcellular location">
    <subcellularLocation>
        <location evidence="2">Cytoplasm</location>
        <location evidence="2">Cytoskeleton</location>
        <location evidence="2">Microtubule organizing center</location>
        <location evidence="2">Centrosome</location>
    </subcellularLocation>
    <subcellularLocation>
        <location evidence="3">Cytoplasm</location>
        <location evidence="3">Perinuclear region</location>
    </subcellularLocation>
</comment>
<dbReference type="Pfam" id="PF06337">
    <property type="entry name" value="DUSP"/>
    <property type="match status" value="1"/>
</dbReference>
<dbReference type="Pfam" id="PF00443">
    <property type="entry name" value="UCH"/>
    <property type="match status" value="1"/>
</dbReference>
<sequence length="977" mass="108681">MAKQDICPHVDSIGETTKEDLLLKAKGTCQSCTAGGPNLWACLQTDCSYVGCGESYSDHSTLHAQAKKHNLTVNLTTFRIWCYVCEREVFLDHRATLVPIPAVSHHCKAAEQDAASQPAGHPLKGVPIAVAEEDGSESEEDELKPRGLTGMKNIGNSCYMNAALQALSNCPPLTQFFLDCSGLVRTDKKPALCKSYQKLISELWHKKRPSYVVPTSLSNGIKLVNPMFRGYAQQDTQEFLRCLMDQLHEELKEPLAECSTSGEGSDGEEVRDGEQSPSEDEFLSCDSGSSSDRGEGGGAGESELLLQDECDGIWPPTGGSVGHSPPGVISEKERLKEKKGSGSPLHGGSQEMDEDADVDTAAEETVPERGEEEVLMPASNTETQKPDNEASMAHPQSTHCSPVRTLQELHPKLSSSPPRSSPLRSAGPSYSFKKSQMMLSSKKKKQSHFRSVISDIFDGSILSLVQCLTCDRVSTTVETFQDLSLPIPGKEDLAKLHSSIHQNLPVKTGTCPESYNSQGWISYIMESIRRFVVSCIPTWFWGPMVTLEDCLAAFFAADELKGDNMYSCEKCKKLRNGVKYCKVLKLPEILCIHLKRFRHEVMYSFKISSHVSFPLEGLNMQPFLAKDSPSQVTTYDLLSVICHHGTAGSGHYIAYCQNVINGQWYEFDDQYVTEVHETVVQNAEAYVLFYRLALERPIELNWAPPSWCRLAVTGCVSCEFVQKEQRGVGAGAAESRGPGQYEGGQPAAVLHLQRMAEQVQHICRTRPHQQPHISLSAWRYVFQGARHVNKHTLIPRLFFFFFFAGIPPNKYHYIDDLVVIVPQNVWEYLYNRFGGGPAVNHLYMCAICQVEIEALAKRRKMEIDTFIKLNKEFQAEEAPTVILCISMQWFREWESFVKGKDNEPPGPIDNSKIGVMKGGHLQLKQGADYGQISEETWQYLLGIYSGGPEIAVRQTVALPDSDSLHGERKIEAETRAL</sequence>
<organism evidence="22">
    <name type="scientific">Tetraodon nigroviridis</name>
    <name type="common">Spotted green pufferfish</name>
    <name type="synonym">Chelonodon nigroviridis</name>
    <dbReference type="NCBI Taxonomy" id="99883"/>
    <lineage>
        <taxon>Eukaryota</taxon>
        <taxon>Metazoa</taxon>
        <taxon>Chordata</taxon>
        <taxon>Craniata</taxon>
        <taxon>Vertebrata</taxon>
        <taxon>Euteleostomi</taxon>
        <taxon>Actinopterygii</taxon>
        <taxon>Neopterygii</taxon>
        <taxon>Teleostei</taxon>
        <taxon>Neoteleostei</taxon>
        <taxon>Acanthomorphata</taxon>
        <taxon>Eupercaria</taxon>
        <taxon>Tetraodontiformes</taxon>
        <taxon>Tetradontoidea</taxon>
        <taxon>Tetraodontidae</taxon>
        <taxon>Tetraodon</taxon>
    </lineage>
</organism>
<evidence type="ECO:0000256" key="5">
    <source>
        <dbReference type="ARBA" id="ARBA00022490"/>
    </source>
</evidence>
<dbReference type="PANTHER" id="PTHR21646:SF13">
    <property type="entry name" value="UBIQUITIN CARBOXYL-TERMINAL HYDROLASE 20"/>
    <property type="match status" value="1"/>
</dbReference>
<feature type="domain" description="DUSP" evidence="21">
    <location>
        <begin position="854"/>
        <end position="956"/>
    </location>
</feature>
<evidence type="ECO:0000256" key="4">
    <source>
        <dbReference type="ARBA" id="ARBA00008269"/>
    </source>
</evidence>
<keyword evidence="6" id="KW-0254">Endocytosis</keyword>
<evidence type="ECO:0000256" key="14">
    <source>
        <dbReference type="ARBA" id="ARBA00022833"/>
    </source>
</evidence>
<dbReference type="PROSITE" id="PS00972">
    <property type="entry name" value="USP_1"/>
    <property type="match status" value="1"/>
</dbReference>
<dbReference type="FunFam" id="3.30.2230.10:FF:000002">
    <property type="entry name" value="Ubiquitinyl hydrolase 1"/>
    <property type="match status" value="1"/>
</dbReference>
<evidence type="ECO:0000256" key="13">
    <source>
        <dbReference type="ARBA" id="ARBA00022807"/>
    </source>
</evidence>
<dbReference type="GO" id="GO:0016579">
    <property type="term" value="P:protein deubiquitination"/>
    <property type="evidence" value="ECO:0007669"/>
    <property type="project" value="InterPro"/>
</dbReference>
<dbReference type="InterPro" id="IPR006615">
    <property type="entry name" value="Pept_C19_DUSP"/>
</dbReference>
<evidence type="ECO:0000256" key="6">
    <source>
        <dbReference type="ARBA" id="ARBA00022583"/>
    </source>
</evidence>
<dbReference type="EC" id="3.4.19.12" evidence="17"/>
<dbReference type="InterPro" id="IPR028889">
    <property type="entry name" value="USP"/>
</dbReference>
<evidence type="ECO:0000256" key="12">
    <source>
        <dbReference type="ARBA" id="ARBA00022801"/>
    </source>
</evidence>
<dbReference type="SMART" id="SM00695">
    <property type="entry name" value="DUSP"/>
    <property type="match status" value="2"/>
</dbReference>
<feature type="domain" description="UBP-type" evidence="20">
    <location>
        <begin position="5"/>
        <end position="111"/>
    </location>
</feature>
<dbReference type="GO" id="GO:0006897">
    <property type="term" value="P:endocytosis"/>
    <property type="evidence" value="ECO:0007669"/>
    <property type="project" value="UniProtKB-KW"/>
</dbReference>
<dbReference type="PROSITE" id="PS00973">
    <property type="entry name" value="USP_2"/>
    <property type="match status" value="1"/>
</dbReference>
<dbReference type="Gene3D" id="3.30.40.10">
    <property type="entry name" value="Zinc/RING finger domain, C3HC4 (zinc finger)"/>
    <property type="match status" value="1"/>
</dbReference>
<evidence type="ECO:0000256" key="9">
    <source>
        <dbReference type="ARBA" id="ARBA00022737"/>
    </source>
</evidence>
<dbReference type="SUPFAM" id="SSF54001">
    <property type="entry name" value="Cysteine proteinases"/>
    <property type="match status" value="1"/>
</dbReference>
<comment type="similarity">
    <text evidence="4">Belongs to the peptidase C19 family. USP20/USP33 subfamily.</text>
</comment>
<dbReference type="SUPFAM" id="SSF143791">
    <property type="entry name" value="DUSP-like"/>
    <property type="match status" value="2"/>
</dbReference>
<dbReference type="GO" id="GO:0006508">
    <property type="term" value="P:proteolysis"/>
    <property type="evidence" value="ECO:0007669"/>
    <property type="project" value="UniProtKB-KW"/>
</dbReference>
<reference evidence="22" key="2">
    <citation type="submission" date="2004-02" db="EMBL/GenBank/DDBJ databases">
        <authorList>
            <consortium name="Genoscope"/>
            <consortium name="Whitehead Institute Centre for Genome Research"/>
        </authorList>
    </citation>
    <scope>NUCLEOTIDE SEQUENCE</scope>
</reference>
<dbReference type="Gene3D" id="3.90.70.10">
    <property type="entry name" value="Cysteine proteinases"/>
    <property type="match status" value="2"/>
</dbReference>
<keyword evidence="7 17" id="KW-0645">Protease</keyword>
<feature type="non-terminal residue" evidence="22">
    <location>
        <position position="1"/>
    </location>
</feature>
<evidence type="ECO:0000256" key="1">
    <source>
        <dbReference type="ARBA" id="ARBA00000707"/>
    </source>
</evidence>
<dbReference type="InterPro" id="IPR050185">
    <property type="entry name" value="Ub_carboxyl-term_hydrolase"/>
</dbReference>
<evidence type="ECO:0000256" key="11">
    <source>
        <dbReference type="ARBA" id="ARBA00022786"/>
    </source>
</evidence>
<evidence type="ECO:0000259" key="21">
    <source>
        <dbReference type="PROSITE" id="PS51283"/>
    </source>
</evidence>
<evidence type="ECO:0000259" key="19">
    <source>
        <dbReference type="PROSITE" id="PS50235"/>
    </source>
</evidence>